<gene>
    <name evidence="2" type="ORF">Verru16b_03105</name>
</gene>
<accession>A0A1D8AYS8</accession>
<protein>
    <recommendedName>
        <fullName evidence="4">DUF4252 domain-containing protein</fullName>
    </recommendedName>
</protein>
<proteinExistence type="predicted"/>
<dbReference type="STRING" id="1838286.Verru16b_03105"/>
<keyword evidence="1" id="KW-0812">Transmembrane</keyword>
<keyword evidence="1" id="KW-0472">Membrane</keyword>
<reference evidence="2 3" key="1">
    <citation type="submission" date="2016-06" db="EMBL/GenBank/DDBJ databases">
        <title>Three novel species with peptidoglycan cell walls form the new genus Lacunisphaera gen. nov. in the family Opitutaceae of the verrucomicrobial subdivision 4.</title>
        <authorList>
            <person name="Rast P."/>
            <person name="Gloeckner I."/>
            <person name="Jogler M."/>
            <person name="Boedeker C."/>
            <person name="Jeske O."/>
            <person name="Wiegand S."/>
            <person name="Reinhardt R."/>
            <person name="Schumann P."/>
            <person name="Rohde M."/>
            <person name="Spring S."/>
            <person name="Gloeckner F.O."/>
            <person name="Jogler C."/>
        </authorList>
    </citation>
    <scope>NUCLEOTIDE SEQUENCE [LARGE SCALE GENOMIC DNA]</scope>
    <source>
        <strain evidence="2 3">IG16b</strain>
    </source>
</reference>
<evidence type="ECO:0000256" key="1">
    <source>
        <dbReference type="SAM" id="Phobius"/>
    </source>
</evidence>
<dbReference type="OrthoDB" id="9900742at2"/>
<feature type="transmembrane region" description="Helical" evidence="1">
    <location>
        <begin position="20"/>
        <end position="43"/>
    </location>
</feature>
<evidence type="ECO:0000313" key="3">
    <source>
        <dbReference type="Proteomes" id="UP000095228"/>
    </source>
</evidence>
<dbReference type="Proteomes" id="UP000095228">
    <property type="component" value="Chromosome"/>
</dbReference>
<name>A0A1D8AYS8_9BACT</name>
<dbReference type="AlphaFoldDB" id="A0A1D8AYS8"/>
<keyword evidence="1" id="KW-1133">Transmembrane helix</keyword>
<sequence>MTSATPPVIKSERRLARWMMLVIVMLVAPIVVVGVGVVSMFRLDRDAAALRREVMAATDAEWSTKVQVSAGWVSLGLVRTGLRFVQHENMDDARLALSSVRNVSVGVYDKVSRGQSWSRDQLLTKTDERMRKRGWTRLVGVTEENQAVLVYATDAIDTGDRMDLCLAVVDGDEMVIVSTNVDAGTLLKLAERHMPEGGFGKKVKLAKLAL</sequence>
<evidence type="ECO:0008006" key="4">
    <source>
        <dbReference type="Google" id="ProtNLM"/>
    </source>
</evidence>
<dbReference type="KEGG" id="obg:Verru16b_03105"/>
<keyword evidence="3" id="KW-1185">Reference proteome</keyword>
<dbReference type="RefSeq" id="WP_069963105.1">
    <property type="nucleotide sequence ID" value="NZ_CP016094.1"/>
</dbReference>
<organism evidence="2 3">
    <name type="scientific">Lacunisphaera limnophila</name>
    <dbReference type="NCBI Taxonomy" id="1838286"/>
    <lineage>
        <taxon>Bacteria</taxon>
        <taxon>Pseudomonadati</taxon>
        <taxon>Verrucomicrobiota</taxon>
        <taxon>Opitutia</taxon>
        <taxon>Opitutales</taxon>
        <taxon>Opitutaceae</taxon>
        <taxon>Lacunisphaera</taxon>
    </lineage>
</organism>
<dbReference type="EMBL" id="CP016094">
    <property type="protein sequence ID" value="AOS46011.1"/>
    <property type="molecule type" value="Genomic_DNA"/>
</dbReference>
<evidence type="ECO:0000313" key="2">
    <source>
        <dbReference type="EMBL" id="AOS46011.1"/>
    </source>
</evidence>